<feature type="domain" description="Helicase ATP-binding" evidence="5">
    <location>
        <begin position="18"/>
        <end position="300"/>
    </location>
</feature>
<dbReference type="OrthoDB" id="9803913at2"/>
<dbReference type="PANTHER" id="PTHR11472:SF34">
    <property type="entry name" value="REGULATOR OF TELOMERE ELONGATION HELICASE 1"/>
    <property type="match status" value="1"/>
</dbReference>
<dbReference type="PANTHER" id="PTHR11472">
    <property type="entry name" value="DNA REPAIR DEAD HELICASE RAD3/XP-D SUBFAMILY MEMBER"/>
    <property type="match status" value="1"/>
</dbReference>
<name>A0A6I6DFU1_9FIRM</name>
<evidence type="ECO:0000256" key="4">
    <source>
        <dbReference type="ARBA" id="ARBA00038058"/>
    </source>
</evidence>
<keyword evidence="1" id="KW-0547">Nucleotide-binding</keyword>
<evidence type="ECO:0000313" key="6">
    <source>
        <dbReference type="EMBL" id="QGT99251.1"/>
    </source>
</evidence>
<proteinExistence type="inferred from homology"/>
<dbReference type="Pfam" id="PF13307">
    <property type="entry name" value="Helicase_C_2"/>
    <property type="match status" value="1"/>
</dbReference>
<dbReference type="InterPro" id="IPR045028">
    <property type="entry name" value="DinG/Rad3-like"/>
</dbReference>
<dbReference type="EMBL" id="CP046457">
    <property type="protein sequence ID" value="QGT99251.1"/>
    <property type="molecule type" value="Genomic_DNA"/>
</dbReference>
<dbReference type="GO" id="GO:0005524">
    <property type="term" value="F:ATP binding"/>
    <property type="evidence" value="ECO:0007669"/>
    <property type="project" value="UniProtKB-KW"/>
</dbReference>
<accession>A0A6I6DFU1</accession>
<dbReference type="InterPro" id="IPR027417">
    <property type="entry name" value="P-loop_NTPase"/>
</dbReference>
<dbReference type="GO" id="GO:0003676">
    <property type="term" value="F:nucleic acid binding"/>
    <property type="evidence" value="ECO:0007669"/>
    <property type="project" value="InterPro"/>
</dbReference>
<evidence type="ECO:0000256" key="1">
    <source>
        <dbReference type="ARBA" id="ARBA00022741"/>
    </source>
</evidence>
<keyword evidence="3" id="KW-0067">ATP-binding</keyword>
<comment type="similarity">
    <text evidence="4">Belongs to the helicase family. DinG subfamily.</text>
</comment>
<gene>
    <name evidence="6" type="ORF">SYNTR_0658</name>
</gene>
<dbReference type="GO" id="GO:0016818">
    <property type="term" value="F:hydrolase activity, acting on acid anhydrides, in phosphorus-containing anhydrides"/>
    <property type="evidence" value="ECO:0007669"/>
    <property type="project" value="InterPro"/>
</dbReference>
<dbReference type="SMART" id="SM00491">
    <property type="entry name" value="HELICc2"/>
    <property type="match status" value="1"/>
</dbReference>
<dbReference type="AlphaFoldDB" id="A0A6I6DFU1"/>
<dbReference type="InterPro" id="IPR006555">
    <property type="entry name" value="ATP-dep_Helicase_C"/>
</dbReference>
<sequence>MVDSHYQSIIDYLGPNGFLENKLKNFTYREEQLQLSEEVYKAFFNNEFLAAEVGTGVGKTYAYLISAIFWSIETGQKVIISTKTKALQQQINDRDLPLLKKVMAESFVYAEAKGRENYICWNKYMRILSGKKSLNIEEEKFITSILKWAEKTKTGDRKELSLTSNEMSRWYLVSADRKSCLKEKCFYHEKCFRLKMIKHLEKADLIIVNHALLLSDAIVDNSILPEYKHLIIDEAHTFDRESFDKLSVTLSITETLDILNSLISSKNSGYLFYLKNQFPAFSSQITHLIISIERQLEYTEALFNCFNQAFNYEKTYSYNHVLNNNDYDSEWFTELIDVYLEWQHNLNSIINELININEQTNLSDGDNDLTYMLNALIEIGDNAFIILEENLNKEDTIHWLNFNNGNVCELCSSIINVGNKIKEYVFKDLDSLIMLSATLTVNGDFNYFLKKNGLLEYTDCQRINLFLKESPFNYDKQAKMLLVEDIPDPSSPIFESEVVLALEETIKSLKGNILVLFTSRKQLYEVTLQLRKKLKNDNVTLLVQHEDGEFKTLIDKFTNTRSVLMGLDTYWEGLDLKGDILKCLIIVKLPFRSPSEPYSSSWEKYYIKEQKNSFLNYMLPDAAIKFKQGIGRLIRSENDDGIVVVLDTRLITKNYGKVIKDNSPIKSIEKISKQQIQDVINHWFK</sequence>
<keyword evidence="7" id="KW-1185">Reference proteome</keyword>
<evidence type="ECO:0000259" key="5">
    <source>
        <dbReference type="PROSITE" id="PS51193"/>
    </source>
</evidence>
<keyword evidence="6" id="KW-0347">Helicase</keyword>
<dbReference type="GO" id="GO:0006139">
    <property type="term" value="P:nucleobase-containing compound metabolic process"/>
    <property type="evidence" value="ECO:0007669"/>
    <property type="project" value="InterPro"/>
</dbReference>
<protein>
    <submittedName>
        <fullName evidence="6">DinG family ATP-dependent helicase YoaA</fullName>
    </submittedName>
</protein>
<dbReference type="Gene3D" id="3.40.50.300">
    <property type="entry name" value="P-loop containing nucleotide triphosphate hydrolases"/>
    <property type="match status" value="2"/>
</dbReference>
<evidence type="ECO:0000256" key="3">
    <source>
        <dbReference type="ARBA" id="ARBA00022840"/>
    </source>
</evidence>
<dbReference type="Proteomes" id="UP000426444">
    <property type="component" value="Chromosome"/>
</dbReference>
<dbReference type="GO" id="GO:0003678">
    <property type="term" value="F:DNA helicase activity"/>
    <property type="evidence" value="ECO:0007669"/>
    <property type="project" value="TreeGrafter"/>
</dbReference>
<organism evidence="6 7">
    <name type="scientific">Candidatus Syntrophocurvum alkaliphilum</name>
    <dbReference type="NCBI Taxonomy" id="2293317"/>
    <lineage>
        <taxon>Bacteria</taxon>
        <taxon>Bacillati</taxon>
        <taxon>Bacillota</taxon>
        <taxon>Clostridia</taxon>
        <taxon>Eubacteriales</taxon>
        <taxon>Syntrophomonadaceae</taxon>
        <taxon>Candidatus Syntrophocurvum</taxon>
    </lineage>
</organism>
<keyword evidence="2" id="KW-0378">Hydrolase</keyword>
<dbReference type="SUPFAM" id="SSF52540">
    <property type="entry name" value="P-loop containing nucleoside triphosphate hydrolases"/>
    <property type="match status" value="1"/>
</dbReference>
<dbReference type="InterPro" id="IPR014013">
    <property type="entry name" value="Helic_SF1/SF2_ATP-bd_DinG/Rad3"/>
</dbReference>
<dbReference type="PROSITE" id="PS51193">
    <property type="entry name" value="HELICASE_ATP_BIND_2"/>
    <property type="match status" value="1"/>
</dbReference>
<dbReference type="RefSeq" id="WP_156203168.1">
    <property type="nucleotide sequence ID" value="NZ_CP046457.1"/>
</dbReference>
<reference evidence="7" key="1">
    <citation type="journal article" date="2019" name="Microbiology">
        <title>Complete Genome Sequence of an Uncultured Bacterium of the Candidate Phylum Bipolaricaulota.</title>
        <authorList>
            <person name="Kadnikov V.V."/>
            <person name="Mardanov A.V."/>
            <person name="Beletsky A.V."/>
            <person name="Frank Y.A."/>
            <person name="Karnachuk O.V."/>
            <person name="Ravin N.V."/>
        </authorList>
    </citation>
    <scope>NUCLEOTIDE SEQUENCE [LARGE SCALE GENOMIC DNA]</scope>
</reference>
<evidence type="ECO:0000313" key="7">
    <source>
        <dbReference type="Proteomes" id="UP000426444"/>
    </source>
</evidence>
<dbReference type="KEGG" id="salq:SYNTR_0658"/>
<evidence type="ECO:0000256" key="2">
    <source>
        <dbReference type="ARBA" id="ARBA00022801"/>
    </source>
</evidence>